<protein>
    <submittedName>
        <fullName evidence="3">Uncharacterized protein</fullName>
    </submittedName>
</protein>
<dbReference type="Proteomes" id="UP000623440">
    <property type="component" value="Unassembled WGS sequence"/>
</dbReference>
<dbReference type="Gene3D" id="3.90.220.20">
    <property type="entry name" value="DNA methylase specificity domains"/>
    <property type="match status" value="2"/>
</dbReference>
<organism evidence="3 4">
    <name type="scientific">Nostoc flagelliforme FACHB-838</name>
    <dbReference type="NCBI Taxonomy" id="2692904"/>
    <lineage>
        <taxon>Bacteria</taxon>
        <taxon>Bacillati</taxon>
        <taxon>Cyanobacteriota</taxon>
        <taxon>Cyanophyceae</taxon>
        <taxon>Nostocales</taxon>
        <taxon>Nostocaceae</taxon>
        <taxon>Nostoc</taxon>
    </lineage>
</organism>
<evidence type="ECO:0000256" key="1">
    <source>
        <dbReference type="ARBA" id="ARBA00022747"/>
    </source>
</evidence>
<evidence type="ECO:0000313" key="3">
    <source>
        <dbReference type="EMBL" id="MBD2529013.1"/>
    </source>
</evidence>
<comment type="caution">
    <text evidence="3">The sequence shown here is derived from an EMBL/GenBank/DDBJ whole genome shotgun (WGS) entry which is preliminary data.</text>
</comment>
<sequence>MEPSKKVGGTEGEGWVDHLNRLNAYMSASPSARYAILTSGKHTVIYRRDLEYPRKLEIIGDLQKYESAREAAKHSFYTVILNPSEPDGIKTGLTPLTRDRFREVLGDTRSGCHSILRDNEGLQPQEAVDAMVKFLFAKWYDEQATIDLVKQTGESRAYVFSVSNETDPERLLVQVRDTFEKAKQWERKTLAKKFGDDLGVRLAFNEDYLSLFFNSRFGTIQTKVSAAKSVVPIVNYGRLRKMLVPVPPRPIQDRIAQIVQDAYVVRYKKLAQAEYIDLHISNFVLEKLQINCTEIEDTKYFCISIKELLSSRFDINYQSPRAKNALFILDNSGHDIKYLGNLIEEIHYGASIKNDYADDGIPFLRIGNLKPNYIDISNIVYLMKVNAIYLEKPLLNQETY</sequence>
<dbReference type="SUPFAM" id="SSF116734">
    <property type="entry name" value="DNA methylase specificity domain"/>
    <property type="match status" value="2"/>
</dbReference>
<dbReference type="EMBL" id="JACJSI010000006">
    <property type="protein sequence ID" value="MBD2529013.1"/>
    <property type="molecule type" value="Genomic_DNA"/>
</dbReference>
<keyword evidence="1" id="KW-0680">Restriction system</keyword>
<evidence type="ECO:0000256" key="2">
    <source>
        <dbReference type="ARBA" id="ARBA00023125"/>
    </source>
</evidence>
<gene>
    <name evidence="3" type="ORF">H6G97_05290</name>
</gene>
<dbReference type="RefSeq" id="WP_190939637.1">
    <property type="nucleotide sequence ID" value="NZ_JACJSI010000006.1"/>
</dbReference>
<evidence type="ECO:0000313" key="4">
    <source>
        <dbReference type="Proteomes" id="UP000623440"/>
    </source>
</evidence>
<keyword evidence="4" id="KW-1185">Reference proteome</keyword>
<keyword evidence="2" id="KW-0238">DNA-binding</keyword>
<proteinExistence type="predicted"/>
<dbReference type="InterPro" id="IPR044946">
    <property type="entry name" value="Restrct_endonuc_typeI_TRD_sf"/>
</dbReference>
<name>A0ABR8DI86_9NOSO</name>
<reference evidence="3 4" key="1">
    <citation type="journal article" date="2020" name="ISME J.">
        <title>Comparative genomics reveals insights into cyanobacterial evolution and habitat adaptation.</title>
        <authorList>
            <person name="Chen M.Y."/>
            <person name="Teng W.K."/>
            <person name="Zhao L."/>
            <person name="Hu C.X."/>
            <person name="Zhou Y.K."/>
            <person name="Han B.P."/>
            <person name="Song L.R."/>
            <person name="Shu W.S."/>
        </authorList>
    </citation>
    <scope>NUCLEOTIDE SEQUENCE [LARGE SCALE GENOMIC DNA]</scope>
    <source>
        <strain evidence="3 4">FACHB-838</strain>
    </source>
</reference>
<accession>A0ABR8DI86</accession>